<feature type="domain" description="RNA polymerase sigma-70 region 4" evidence="6">
    <location>
        <begin position="239"/>
        <end position="289"/>
    </location>
</feature>
<evidence type="ECO:0000256" key="3">
    <source>
        <dbReference type="ARBA" id="ARBA00023125"/>
    </source>
</evidence>
<protein>
    <submittedName>
        <fullName evidence="7">Sigma-70 family RNA polymerase sigma factor</fullName>
    </submittedName>
</protein>
<dbReference type="NCBIfam" id="TIGR02937">
    <property type="entry name" value="sigma70-ECF"/>
    <property type="match status" value="1"/>
</dbReference>
<dbReference type="GO" id="GO:0016987">
    <property type="term" value="F:sigma factor activity"/>
    <property type="evidence" value="ECO:0007669"/>
    <property type="project" value="UniProtKB-KW"/>
</dbReference>
<dbReference type="PRINTS" id="PR00046">
    <property type="entry name" value="SIGMA70FCT"/>
</dbReference>
<dbReference type="Pfam" id="PF04542">
    <property type="entry name" value="Sigma70_r2"/>
    <property type="match status" value="1"/>
</dbReference>
<evidence type="ECO:0000259" key="6">
    <source>
        <dbReference type="Pfam" id="PF04545"/>
    </source>
</evidence>
<dbReference type="Pfam" id="PF04545">
    <property type="entry name" value="Sigma70_r4"/>
    <property type="match status" value="1"/>
</dbReference>
<dbReference type="InterPro" id="IPR007627">
    <property type="entry name" value="RNA_pol_sigma70_r2"/>
</dbReference>
<sequence>MKSRINSAVFSKKDSDETINDLSDVQYSVIKPGNINHPSHNLLSPEEFTETWKAYKNGSVAARDKILLANQRLVMRFIRKQRNGHPDERDDLYQVGHLGLHHALKKYEPEKGAFSTYASRWIKSYIHEARAKSSSDVYIPQETRKFKNKVIRRVSQLQERGCDNPYEEAARELGKSVGQIKSVMALKKRSLQTPVAWSENSEHVQTLQDTLEDDRSSNLEAFAQNSQVSQIVKDLLGTALSEREARIMQLYFGLSAIDCNRSFAAVARQMDITRERVRQIYIEASAKLKALGGDVSVIEALEGIE</sequence>
<name>A0A7Y0WS29_9GAMM</name>
<reference evidence="7 8" key="1">
    <citation type="submission" date="2020-04" db="EMBL/GenBank/DDBJ databases">
        <title>Marinobacter oceani sp. nov., isolated from marine solar saltern.</title>
        <authorList>
            <person name="Chen X.-Y."/>
        </authorList>
    </citation>
    <scope>NUCLEOTIDE SEQUENCE [LARGE SCALE GENOMIC DNA]</scope>
    <source>
        <strain evidence="7 8">W62</strain>
    </source>
</reference>
<dbReference type="InterPro" id="IPR007630">
    <property type="entry name" value="RNA_pol_sigma70_r4"/>
</dbReference>
<dbReference type="Gene3D" id="1.20.140.160">
    <property type="match status" value="1"/>
</dbReference>
<evidence type="ECO:0000256" key="1">
    <source>
        <dbReference type="ARBA" id="ARBA00023015"/>
    </source>
</evidence>
<dbReference type="Gene3D" id="1.20.120.1810">
    <property type="match status" value="1"/>
</dbReference>
<keyword evidence="8" id="KW-1185">Reference proteome</keyword>
<proteinExistence type="predicted"/>
<evidence type="ECO:0000313" key="7">
    <source>
        <dbReference type="EMBL" id="NMT63475.1"/>
    </source>
</evidence>
<keyword evidence="2" id="KW-0731">Sigma factor</keyword>
<keyword evidence="3" id="KW-0238">DNA-binding</keyword>
<dbReference type="Proteomes" id="UP000567186">
    <property type="component" value="Unassembled WGS sequence"/>
</dbReference>
<organism evidence="7 8">
    <name type="scientific">Marinobacter orientalis</name>
    <dbReference type="NCBI Taxonomy" id="1928859"/>
    <lineage>
        <taxon>Bacteria</taxon>
        <taxon>Pseudomonadati</taxon>
        <taxon>Pseudomonadota</taxon>
        <taxon>Gammaproteobacteria</taxon>
        <taxon>Pseudomonadales</taxon>
        <taxon>Marinobacteraceae</taxon>
        <taxon>Marinobacter</taxon>
    </lineage>
</organism>
<evidence type="ECO:0000313" key="8">
    <source>
        <dbReference type="Proteomes" id="UP000567186"/>
    </source>
</evidence>
<dbReference type="GO" id="GO:0006352">
    <property type="term" value="P:DNA-templated transcription initiation"/>
    <property type="evidence" value="ECO:0007669"/>
    <property type="project" value="InterPro"/>
</dbReference>
<evidence type="ECO:0000256" key="4">
    <source>
        <dbReference type="ARBA" id="ARBA00023163"/>
    </source>
</evidence>
<dbReference type="InterPro" id="IPR013325">
    <property type="entry name" value="RNA_pol_sigma_r2"/>
</dbReference>
<dbReference type="AlphaFoldDB" id="A0A7Y0WS29"/>
<evidence type="ECO:0000256" key="2">
    <source>
        <dbReference type="ARBA" id="ARBA00023082"/>
    </source>
</evidence>
<keyword evidence="4" id="KW-0804">Transcription</keyword>
<dbReference type="PANTHER" id="PTHR30603:SF47">
    <property type="entry name" value="RNA POLYMERASE SIGMA FACTOR SIGD, CHLOROPLASTIC"/>
    <property type="match status" value="1"/>
</dbReference>
<dbReference type="GO" id="GO:0003677">
    <property type="term" value="F:DNA binding"/>
    <property type="evidence" value="ECO:0007669"/>
    <property type="project" value="UniProtKB-KW"/>
</dbReference>
<dbReference type="RefSeq" id="WP_135955893.1">
    <property type="nucleotide sequence ID" value="NZ_JABCKY010000001.1"/>
</dbReference>
<gene>
    <name evidence="7" type="ORF">HIU99_07660</name>
</gene>
<dbReference type="SUPFAM" id="SSF88946">
    <property type="entry name" value="Sigma2 domain of RNA polymerase sigma factors"/>
    <property type="match status" value="1"/>
</dbReference>
<dbReference type="InterPro" id="IPR050239">
    <property type="entry name" value="Sigma-70_RNA_pol_init_factors"/>
</dbReference>
<dbReference type="SUPFAM" id="SSF88659">
    <property type="entry name" value="Sigma3 and sigma4 domains of RNA polymerase sigma factors"/>
    <property type="match status" value="1"/>
</dbReference>
<dbReference type="EMBL" id="JABCKY010000001">
    <property type="protein sequence ID" value="NMT63475.1"/>
    <property type="molecule type" value="Genomic_DNA"/>
</dbReference>
<evidence type="ECO:0000259" key="5">
    <source>
        <dbReference type="Pfam" id="PF04542"/>
    </source>
</evidence>
<dbReference type="OrthoDB" id="9809557at2"/>
<feature type="domain" description="RNA polymerase sigma-70 region 2" evidence="5">
    <location>
        <begin position="69"/>
        <end position="132"/>
    </location>
</feature>
<dbReference type="InterPro" id="IPR000943">
    <property type="entry name" value="RNA_pol_sigma70"/>
</dbReference>
<keyword evidence="1" id="KW-0805">Transcription regulation</keyword>
<dbReference type="InterPro" id="IPR013324">
    <property type="entry name" value="RNA_pol_sigma_r3/r4-like"/>
</dbReference>
<accession>A0A7Y0WS29</accession>
<comment type="caution">
    <text evidence="7">The sequence shown here is derived from an EMBL/GenBank/DDBJ whole genome shotgun (WGS) entry which is preliminary data.</text>
</comment>
<dbReference type="InterPro" id="IPR014284">
    <property type="entry name" value="RNA_pol_sigma-70_dom"/>
</dbReference>
<dbReference type="PANTHER" id="PTHR30603">
    <property type="entry name" value="RNA POLYMERASE SIGMA FACTOR RPO"/>
    <property type="match status" value="1"/>
</dbReference>